<evidence type="ECO:0000313" key="3">
    <source>
        <dbReference type="Proteomes" id="UP000838686"/>
    </source>
</evidence>
<organism evidence="2 3">
    <name type="scientific">Paenibacillus plantiphilus</name>
    <dbReference type="NCBI Taxonomy" id="2905650"/>
    <lineage>
        <taxon>Bacteria</taxon>
        <taxon>Bacillati</taxon>
        <taxon>Bacillota</taxon>
        <taxon>Bacilli</taxon>
        <taxon>Bacillales</taxon>
        <taxon>Paenibacillaceae</taxon>
        <taxon>Paenibacillus</taxon>
    </lineage>
</organism>
<gene>
    <name evidence="2" type="ORF">PAECIP111893_01418</name>
</gene>
<dbReference type="EMBL" id="CAKMMF010000006">
    <property type="protein sequence ID" value="CAH1200530.1"/>
    <property type="molecule type" value="Genomic_DNA"/>
</dbReference>
<proteinExistence type="predicted"/>
<keyword evidence="3" id="KW-1185">Reference proteome</keyword>
<keyword evidence="1" id="KW-0812">Transmembrane</keyword>
<dbReference type="RefSeq" id="WP_236339770.1">
    <property type="nucleotide sequence ID" value="NZ_CAKMMF010000006.1"/>
</dbReference>
<keyword evidence="1" id="KW-0472">Membrane</keyword>
<evidence type="ECO:0000256" key="1">
    <source>
        <dbReference type="SAM" id="Phobius"/>
    </source>
</evidence>
<comment type="caution">
    <text evidence="2">The sequence shown here is derived from an EMBL/GenBank/DDBJ whole genome shotgun (WGS) entry which is preliminary data.</text>
</comment>
<dbReference type="Proteomes" id="UP000838686">
    <property type="component" value="Unassembled WGS sequence"/>
</dbReference>
<accession>A0ABM9C3L1</accession>
<protein>
    <recommendedName>
        <fullName evidence="4">VCBS repeat-containing protein</fullName>
    </recommendedName>
</protein>
<reference evidence="2" key="1">
    <citation type="submission" date="2022-01" db="EMBL/GenBank/DDBJ databases">
        <authorList>
            <person name="Criscuolo A."/>
        </authorList>
    </citation>
    <scope>NUCLEOTIDE SEQUENCE</scope>
    <source>
        <strain evidence="2">CIP111893</strain>
    </source>
</reference>
<keyword evidence="1" id="KW-1133">Transmembrane helix</keyword>
<name>A0ABM9C3L1_9BACL</name>
<evidence type="ECO:0008006" key="4">
    <source>
        <dbReference type="Google" id="ProtNLM"/>
    </source>
</evidence>
<sequence>MNHVKPEWYAKARTGFMEKEGFSDDMKRAVIRRIEQRQPSKKSTRFKLSIALLASITVCSFMIVLYNSNPSLFPFLKSATDQRTGGGSVESGADQEWKLDYQNTPAVLVNNEGDGKYLSSQVEERKNKSTVIMKEEVAFDGIGKFLSYVHPENERQDLYFGIEVADDNGSEESFFYEIGPGYLRDVIMLRSHAFGQSNIRMSGGCGGPDIHYVCTLWLTIEDGIPVISTIMGSDVYEADLDGDGITEVIAVTSVKKNNTIYIHKKVGDRIEWVDVSVALKAEPQDAISYNPDNQQFWVHSSDGNRGYRYASGEDKLVRVSD</sequence>
<evidence type="ECO:0000313" key="2">
    <source>
        <dbReference type="EMBL" id="CAH1200530.1"/>
    </source>
</evidence>
<feature type="transmembrane region" description="Helical" evidence="1">
    <location>
        <begin position="46"/>
        <end position="66"/>
    </location>
</feature>